<keyword evidence="10" id="KW-1185">Reference proteome</keyword>
<dbReference type="EMBL" id="JBFOLK010000003">
    <property type="protein sequence ID" value="KAL2526351.1"/>
    <property type="molecule type" value="Genomic_DNA"/>
</dbReference>
<dbReference type="AlphaFoldDB" id="A0ABD1UMS2"/>
<comment type="subcellular location">
    <subcellularLocation>
        <location evidence="1">Membrane</location>
        <topology evidence="1">Multi-pass membrane protein</topology>
    </subcellularLocation>
</comment>
<evidence type="ECO:0000256" key="4">
    <source>
        <dbReference type="ARBA" id="ARBA00022692"/>
    </source>
</evidence>
<dbReference type="InterPro" id="IPR004776">
    <property type="entry name" value="Mem_transp_PIN-like"/>
</dbReference>
<evidence type="ECO:0000256" key="6">
    <source>
        <dbReference type="ARBA" id="ARBA00023136"/>
    </source>
</evidence>
<comment type="similarity">
    <text evidence="2">Belongs to the auxin efflux carrier (TC 2.A.69.1) family.</text>
</comment>
<evidence type="ECO:0000256" key="3">
    <source>
        <dbReference type="ARBA" id="ARBA00022448"/>
    </source>
</evidence>
<gene>
    <name evidence="9" type="ORF">Adt_11405</name>
</gene>
<comment type="caution">
    <text evidence="9">The sequence shown here is derived from an EMBL/GenBank/DDBJ whole genome shotgun (WGS) entry which is preliminary data.</text>
</comment>
<sequence>MILAYGSVKWWKIFTPDQCSGINRFVALFAVSLLSSHFIAMNKPYKMNFRFIAADTLQKLIVLAVLAVWSNVSKRGCRLSGMWSKKMGNFMLLYENQMHQEQIFSQEDQWAILQPLQDHQI</sequence>
<proteinExistence type="inferred from homology"/>
<protein>
    <submittedName>
        <fullName evidence="9">Auxin efflux carrier component 4</fullName>
    </submittedName>
</protein>
<evidence type="ECO:0000313" key="9">
    <source>
        <dbReference type="EMBL" id="KAL2526351.1"/>
    </source>
</evidence>
<dbReference type="Proteomes" id="UP001604336">
    <property type="component" value="Unassembled WGS sequence"/>
</dbReference>
<dbReference type="GO" id="GO:0016020">
    <property type="term" value="C:membrane"/>
    <property type="evidence" value="ECO:0007669"/>
    <property type="project" value="UniProtKB-SubCell"/>
</dbReference>
<dbReference type="GO" id="GO:0009734">
    <property type="term" value="P:auxin-activated signaling pathway"/>
    <property type="evidence" value="ECO:0007669"/>
    <property type="project" value="UniProtKB-KW"/>
</dbReference>
<keyword evidence="6 8" id="KW-0472">Membrane</keyword>
<evidence type="ECO:0000313" key="10">
    <source>
        <dbReference type="Proteomes" id="UP001604336"/>
    </source>
</evidence>
<accession>A0ABD1UMS2</accession>
<keyword evidence="4 8" id="KW-0812">Transmembrane</keyword>
<dbReference type="Pfam" id="PF03547">
    <property type="entry name" value="Mem_trans"/>
    <property type="match status" value="1"/>
</dbReference>
<evidence type="ECO:0000256" key="7">
    <source>
        <dbReference type="ARBA" id="ARBA00023294"/>
    </source>
</evidence>
<dbReference type="PANTHER" id="PTHR31752:SF18">
    <property type="entry name" value="AUXIN EFFLUX CARRIER COMPONENT 1"/>
    <property type="match status" value="1"/>
</dbReference>
<organism evidence="9 10">
    <name type="scientific">Abeliophyllum distichum</name>
    <dbReference type="NCBI Taxonomy" id="126358"/>
    <lineage>
        <taxon>Eukaryota</taxon>
        <taxon>Viridiplantae</taxon>
        <taxon>Streptophyta</taxon>
        <taxon>Embryophyta</taxon>
        <taxon>Tracheophyta</taxon>
        <taxon>Spermatophyta</taxon>
        <taxon>Magnoliopsida</taxon>
        <taxon>eudicotyledons</taxon>
        <taxon>Gunneridae</taxon>
        <taxon>Pentapetalae</taxon>
        <taxon>asterids</taxon>
        <taxon>lamiids</taxon>
        <taxon>Lamiales</taxon>
        <taxon>Oleaceae</taxon>
        <taxon>Forsythieae</taxon>
        <taxon>Abeliophyllum</taxon>
    </lineage>
</organism>
<feature type="transmembrane region" description="Helical" evidence="8">
    <location>
        <begin position="21"/>
        <end position="39"/>
    </location>
</feature>
<evidence type="ECO:0000256" key="8">
    <source>
        <dbReference type="SAM" id="Phobius"/>
    </source>
</evidence>
<name>A0ABD1UMS2_9LAMI</name>
<keyword evidence="3" id="KW-0813">Transport</keyword>
<reference evidence="10" key="1">
    <citation type="submission" date="2024-07" db="EMBL/GenBank/DDBJ databases">
        <title>Two chromosome-level genome assemblies of Korean endemic species Abeliophyllum distichum and Forsythia ovata (Oleaceae).</title>
        <authorList>
            <person name="Jang H."/>
        </authorList>
    </citation>
    <scope>NUCLEOTIDE SEQUENCE [LARGE SCALE GENOMIC DNA]</scope>
</reference>
<keyword evidence="5 8" id="KW-1133">Transmembrane helix</keyword>
<keyword evidence="7" id="KW-0927">Auxin signaling pathway</keyword>
<dbReference type="InterPro" id="IPR051107">
    <property type="entry name" value="Auxin_Efflux_Carrier"/>
</dbReference>
<feature type="transmembrane region" description="Helical" evidence="8">
    <location>
        <begin position="51"/>
        <end position="72"/>
    </location>
</feature>
<evidence type="ECO:0000256" key="1">
    <source>
        <dbReference type="ARBA" id="ARBA00004141"/>
    </source>
</evidence>
<evidence type="ECO:0000256" key="2">
    <source>
        <dbReference type="ARBA" id="ARBA00009177"/>
    </source>
</evidence>
<evidence type="ECO:0000256" key="5">
    <source>
        <dbReference type="ARBA" id="ARBA00022989"/>
    </source>
</evidence>
<dbReference type="PANTHER" id="PTHR31752">
    <property type="entry name" value="AUXIN EFFLUX CARRIER COMPONENT 1B-RELATED"/>
    <property type="match status" value="1"/>
</dbReference>